<evidence type="ECO:0000313" key="1">
    <source>
        <dbReference type="EMBL" id="KAI8038134.1"/>
    </source>
</evidence>
<dbReference type="Proteomes" id="UP001059596">
    <property type="component" value="Unassembled WGS sequence"/>
</dbReference>
<name>A0A9Q0BNN3_9MUSC</name>
<gene>
    <name evidence="1" type="ORF">M5D96_009175</name>
</gene>
<reference evidence="1" key="1">
    <citation type="journal article" date="2023" name="Genome Biol. Evol.">
        <title>Long-read-based Genome Assembly of Drosophila gunungcola Reveals Fewer Chemosensory Genes in Flower-breeding Species.</title>
        <authorList>
            <person name="Negi A."/>
            <person name="Liao B.Y."/>
            <person name="Yeh S.D."/>
        </authorList>
    </citation>
    <scope>NUCLEOTIDE SEQUENCE</scope>
    <source>
        <strain evidence="1">Sukarami</strain>
    </source>
</reference>
<dbReference type="EMBL" id="JAMKOV010000009">
    <property type="protein sequence ID" value="KAI8038134.1"/>
    <property type="molecule type" value="Genomic_DNA"/>
</dbReference>
<protein>
    <submittedName>
        <fullName evidence="1">Uncharacterized protein</fullName>
    </submittedName>
</protein>
<keyword evidence="2" id="KW-1185">Reference proteome</keyword>
<dbReference type="AlphaFoldDB" id="A0A9Q0BNN3"/>
<proteinExistence type="predicted"/>
<accession>A0A9Q0BNN3</accession>
<organism evidence="1 2">
    <name type="scientific">Drosophila gunungcola</name>
    <name type="common">fruit fly</name>
    <dbReference type="NCBI Taxonomy" id="103775"/>
    <lineage>
        <taxon>Eukaryota</taxon>
        <taxon>Metazoa</taxon>
        <taxon>Ecdysozoa</taxon>
        <taxon>Arthropoda</taxon>
        <taxon>Hexapoda</taxon>
        <taxon>Insecta</taxon>
        <taxon>Pterygota</taxon>
        <taxon>Neoptera</taxon>
        <taxon>Endopterygota</taxon>
        <taxon>Diptera</taxon>
        <taxon>Brachycera</taxon>
        <taxon>Muscomorpha</taxon>
        <taxon>Ephydroidea</taxon>
        <taxon>Drosophilidae</taxon>
        <taxon>Drosophila</taxon>
        <taxon>Sophophora</taxon>
    </lineage>
</organism>
<feature type="non-terminal residue" evidence="1">
    <location>
        <position position="81"/>
    </location>
</feature>
<sequence>MNKSHVPLYRSRISFLKKRKRSYRTDVCVTGFDPLSCPASDIRCIYSSLIKLNLKLATESIKNFRSSLAEITMFYPAPTLF</sequence>
<comment type="caution">
    <text evidence="1">The sequence shown here is derived from an EMBL/GenBank/DDBJ whole genome shotgun (WGS) entry which is preliminary data.</text>
</comment>
<evidence type="ECO:0000313" key="2">
    <source>
        <dbReference type="Proteomes" id="UP001059596"/>
    </source>
</evidence>